<dbReference type="WBParaSite" id="HPBE_0002545301-mRNA-1">
    <property type="protein sequence ID" value="HPBE_0002545301-mRNA-1"/>
    <property type="gene ID" value="HPBE_0002545301"/>
</dbReference>
<organism evidence="2 3">
    <name type="scientific">Heligmosomoides polygyrus</name>
    <name type="common">Parasitic roundworm</name>
    <dbReference type="NCBI Taxonomy" id="6339"/>
    <lineage>
        <taxon>Eukaryota</taxon>
        <taxon>Metazoa</taxon>
        <taxon>Ecdysozoa</taxon>
        <taxon>Nematoda</taxon>
        <taxon>Chromadorea</taxon>
        <taxon>Rhabditida</taxon>
        <taxon>Rhabditina</taxon>
        <taxon>Rhabditomorpha</taxon>
        <taxon>Strongyloidea</taxon>
        <taxon>Heligmosomidae</taxon>
        <taxon>Heligmosomoides</taxon>
    </lineage>
</organism>
<name>A0A183GRY3_HELPZ</name>
<accession>A0A183GRY3</accession>
<gene>
    <name evidence="1" type="ORF">HPBE_LOCUS25452</name>
</gene>
<evidence type="ECO:0000313" key="3">
    <source>
        <dbReference type="WBParaSite" id="HPBE_0002545301-mRNA-1"/>
    </source>
</evidence>
<accession>A0A3P8EWT0</accession>
<dbReference type="AlphaFoldDB" id="A0A183GRY3"/>
<protein>
    <submittedName>
        <fullName evidence="1 3">Uncharacterized protein</fullName>
    </submittedName>
</protein>
<sequence length="82" mass="9301">MLLGTKSSAATFSERSIDIDFCRHFFRSTRFMLNVCRRAAGMRSSSMLEAKCHQLHEATNWKHSEQIAAADKMPSVVLHAML</sequence>
<dbReference type="Proteomes" id="UP000050761">
    <property type="component" value="Unassembled WGS sequence"/>
</dbReference>
<proteinExistence type="predicted"/>
<dbReference type="EMBL" id="UZAH01037943">
    <property type="protein sequence ID" value="VDP51428.1"/>
    <property type="molecule type" value="Genomic_DNA"/>
</dbReference>
<reference evidence="3" key="2">
    <citation type="submission" date="2019-09" db="UniProtKB">
        <authorList>
            <consortium name="WormBaseParasite"/>
        </authorList>
    </citation>
    <scope>IDENTIFICATION</scope>
</reference>
<keyword evidence="2" id="KW-1185">Reference proteome</keyword>
<evidence type="ECO:0000313" key="1">
    <source>
        <dbReference type="EMBL" id="VDP51428.1"/>
    </source>
</evidence>
<reference evidence="1 2" key="1">
    <citation type="submission" date="2018-11" db="EMBL/GenBank/DDBJ databases">
        <authorList>
            <consortium name="Pathogen Informatics"/>
        </authorList>
    </citation>
    <scope>NUCLEOTIDE SEQUENCE [LARGE SCALE GENOMIC DNA]</scope>
</reference>
<evidence type="ECO:0000313" key="2">
    <source>
        <dbReference type="Proteomes" id="UP000050761"/>
    </source>
</evidence>